<sequence>SMDQHQWAEGCYKEQEPAFGRRPKHGLEGGFDEDTNKRRKGDHPVLQHSLDEGCSDVEPGYDAGDPSFGTVDSEERADELAVLDPAILEPRDTDHEETAMAETITGRILETNDFANDAGSHEAVLDSESSPTPNCHAEGYDERRTATVDKVVYDGGPLSPAEELYGFDNGGAEHLNAWPLKHGRPWNSLPAVRSAMHGPLILHVGDSVFVRCTDSADHLAKIIEMRDLEDGRYVVVFAWYYTRADIKRELKPKRRRSKQLCNSLDRYWPPNAPYEYMLSTDRIITLWDTAQRKAPSDVLNAICADAFYIITGSKREFAEEDTKEIRPALLASFELPGPDGPGSHSGSEQWKLLQPIPEDYGILHKIGYVTGDNHGASDVLCRALSESLREEGITWQAKHHRIRCHGHVINLAVQAFLFMDSKEAVEAACKQSGTPYSPASTAESSATTRHRRTDSLRTLRSSQSVTAGEATGAQQENNPLIAAGPSGIDSLTAPFFPRSEGAAAPVRPVAFLNLDLIILKSNQAFRDVLVHGREVVGQDLVMMLDHGYANDIQRLRRGLREEKEDRDPTYMPPINSGGQNEQETQRQAVQHVTDLDFEEYCQDYIARRQSLRFRLPNGQLVALNVSFRLARASLFFVTLALPPVERRNAPAPPPLVQPGSRPLLPAPTASGSMSAGEPTRFFSSRPSWAGSVPSPPLFSRDVPAAPVLPAAPQTTPFMPLGSRGSEQGYLRSYQSSPVGFTPQPAYGSTSGPPSGDFRGPKSGNIVTRSISTRVPRSLPAFAISGPFGKSVPSIES</sequence>
<proteinExistence type="predicted"/>
<protein>
    <recommendedName>
        <fullName evidence="4">BAH domain-containing protein</fullName>
    </recommendedName>
</protein>
<keyword evidence="3" id="KW-1185">Reference proteome</keyword>
<feature type="region of interest" description="Disordered" evidence="1">
    <location>
        <begin position="560"/>
        <end position="584"/>
    </location>
</feature>
<feature type="region of interest" description="Disordered" evidence="1">
    <location>
        <begin position="430"/>
        <end position="484"/>
    </location>
</feature>
<feature type="region of interest" description="Disordered" evidence="1">
    <location>
        <begin position="650"/>
        <end position="679"/>
    </location>
</feature>
<evidence type="ECO:0000256" key="1">
    <source>
        <dbReference type="SAM" id="MobiDB-lite"/>
    </source>
</evidence>
<evidence type="ECO:0008006" key="4">
    <source>
        <dbReference type="Google" id="ProtNLM"/>
    </source>
</evidence>
<feature type="compositionally biased region" description="Basic and acidic residues" evidence="1">
    <location>
        <begin position="42"/>
        <end position="51"/>
    </location>
</feature>
<comment type="caution">
    <text evidence="2">The sequence shown here is derived from an EMBL/GenBank/DDBJ whole genome shotgun (WGS) entry which is preliminary data.</text>
</comment>
<evidence type="ECO:0000313" key="3">
    <source>
        <dbReference type="Proteomes" id="UP001172684"/>
    </source>
</evidence>
<feature type="region of interest" description="Disordered" evidence="1">
    <location>
        <begin position="724"/>
        <end position="770"/>
    </location>
</feature>
<accession>A0ABQ9NJG4</accession>
<name>A0ABQ9NJG4_9PEZI</name>
<feature type="region of interest" description="Disordered" evidence="1">
    <location>
        <begin position="1"/>
        <end position="65"/>
    </location>
</feature>
<gene>
    <name evidence="2" type="ORF">H2201_009141</name>
</gene>
<reference evidence="2" key="1">
    <citation type="submission" date="2022-10" db="EMBL/GenBank/DDBJ databases">
        <title>Culturing micro-colonial fungi from biological soil crusts in the Mojave desert and describing Neophaeococcomyces mojavensis, and introducing the new genera and species Taxawa tesnikishii.</title>
        <authorList>
            <person name="Kurbessoian T."/>
            <person name="Stajich J.E."/>
        </authorList>
    </citation>
    <scope>NUCLEOTIDE SEQUENCE</scope>
    <source>
        <strain evidence="2">TK_1</strain>
    </source>
</reference>
<dbReference type="EMBL" id="JAPDRL010000320">
    <property type="protein sequence ID" value="KAJ9653448.1"/>
    <property type="molecule type" value="Genomic_DNA"/>
</dbReference>
<evidence type="ECO:0000313" key="2">
    <source>
        <dbReference type="EMBL" id="KAJ9653448.1"/>
    </source>
</evidence>
<feature type="non-terminal residue" evidence="2">
    <location>
        <position position="1"/>
    </location>
</feature>
<dbReference type="Proteomes" id="UP001172684">
    <property type="component" value="Unassembled WGS sequence"/>
</dbReference>
<organism evidence="2 3">
    <name type="scientific">Coniosporium apollinis</name>
    <dbReference type="NCBI Taxonomy" id="61459"/>
    <lineage>
        <taxon>Eukaryota</taxon>
        <taxon>Fungi</taxon>
        <taxon>Dikarya</taxon>
        <taxon>Ascomycota</taxon>
        <taxon>Pezizomycotina</taxon>
        <taxon>Dothideomycetes</taxon>
        <taxon>Dothideomycetes incertae sedis</taxon>
        <taxon>Coniosporium</taxon>
    </lineage>
</organism>